<dbReference type="InterPro" id="IPR046536">
    <property type="entry name" value="DUF6601"/>
</dbReference>
<feature type="region of interest" description="Disordered" evidence="1">
    <location>
        <begin position="131"/>
        <end position="155"/>
    </location>
</feature>
<organism evidence="3 4">
    <name type="scientific">Penicillium rubens (strain ATCC 28089 / DSM 1075 / NRRL 1951 / Wisconsin 54-1255)</name>
    <name type="common">Penicillium chrysogenum</name>
    <dbReference type="NCBI Taxonomy" id="500485"/>
    <lineage>
        <taxon>Eukaryota</taxon>
        <taxon>Fungi</taxon>
        <taxon>Dikarya</taxon>
        <taxon>Ascomycota</taxon>
        <taxon>Pezizomycotina</taxon>
        <taxon>Eurotiomycetes</taxon>
        <taxon>Eurotiomycetidae</taxon>
        <taxon>Eurotiales</taxon>
        <taxon>Aspergillaceae</taxon>
        <taxon>Penicillium</taxon>
        <taxon>Penicillium chrysogenum species complex</taxon>
    </lineage>
</organism>
<dbReference type="BioCyc" id="PCHR:PC20G04690-MONOMER"/>
<sequence>MLRPRCCSAPFSTLLLDPPPATPAVTDGFPACFRIRSNRVMLPANSIDEFISSELSLRRLEVLERHLWFAGEERSAWPLHHHILVGRKILITEQMDLHLLWANDGRLFIKPLSRFLLNPEFWSKKLSCEEPTKCKDHRPTPNTSGSPRTTNSTEPLCDRRSLRSCAMGFLYTYACLISYESDFRIANENNLLPCRSNGSTFSWEDWKKFVSEILAHYNKDDIHPRFHRAELRLARLNTIHRFTQLPLLEPYFRDWRNFGSVFRDNLTWLASATVFVALVLTAMQVGLATDQLKGSKSFMAASYGFTVFAILGPLCAFGLIILGVLHHLLKELPWLLRGEPTPLKSPPVSARSMSQV</sequence>
<dbReference type="Proteomes" id="UP000000724">
    <property type="component" value="Contig Pc00c20"/>
</dbReference>
<proteinExistence type="predicted"/>
<evidence type="ECO:0000256" key="2">
    <source>
        <dbReference type="SAM" id="Phobius"/>
    </source>
</evidence>
<reference evidence="3 4" key="1">
    <citation type="journal article" date="2008" name="Nat. Biotechnol.">
        <title>Genome sequencing and analysis of the filamentous fungus Penicillium chrysogenum.</title>
        <authorList>
            <person name="van den Berg M.A."/>
            <person name="Albang R."/>
            <person name="Albermann K."/>
            <person name="Badger J.H."/>
            <person name="Daran J.-M."/>
            <person name="Driessen A.J.M."/>
            <person name="Garcia-Estrada C."/>
            <person name="Fedorova N.D."/>
            <person name="Harris D.M."/>
            <person name="Heijne W.H.M."/>
            <person name="Joardar V.S."/>
            <person name="Kiel J.A.K.W."/>
            <person name="Kovalchuk A."/>
            <person name="Martin J.F."/>
            <person name="Nierman W.C."/>
            <person name="Nijland J.G."/>
            <person name="Pronk J.T."/>
            <person name="Roubos J.A."/>
            <person name="van der Klei I.J."/>
            <person name="van Peij N.N.M.E."/>
            <person name="Veenhuis M."/>
            <person name="von Doehren H."/>
            <person name="Wagner C."/>
            <person name="Wortman J.R."/>
            <person name="Bovenberg R.A.L."/>
        </authorList>
    </citation>
    <scope>NUCLEOTIDE SEQUENCE [LARGE SCALE GENOMIC DNA]</scope>
    <source>
        <strain evidence="4">ATCC 28089 / DSM 1075 / NRRL 1951 / Wisconsin 54-1255</strain>
    </source>
</reference>
<name>B6HE39_PENRW</name>
<keyword evidence="2" id="KW-0472">Membrane</keyword>
<dbReference type="VEuPathDB" id="FungiDB:PCH_Pc20g04690"/>
<dbReference type="PANTHER" id="PTHR34414:SF1">
    <property type="entry name" value="SUBTILISIN-LIKE SERINE PROTEASE"/>
    <property type="match status" value="1"/>
</dbReference>
<dbReference type="OMA" id="FLYTYAC"/>
<feature type="compositionally biased region" description="Polar residues" evidence="1">
    <location>
        <begin position="140"/>
        <end position="154"/>
    </location>
</feature>
<accession>B6HE39</accession>
<gene>
    <name evidence="3" type="ORF">Pc20g04690</name>
    <name evidence="3" type="ORF">PCH_Pc20g04690</name>
</gene>
<feature type="transmembrane region" description="Helical" evidence="2">
    <location>
        <begin position="300"/>
        <end position="325"/>
    </location>
</feature>
<keyword evidence="2" id="KW-0812">Transmembrane</keyword>
<dbReference type="eggNOG" id="ENOG502SI6N">
    <property type="taxonomic scope" value="Eukaryota"/>
</dbReference>
<keyword evidence="4" id="KW-1185">Reference proteome</keyword>
<evidence type="ECO:0000256" key="1">
    <source>
        <dbReference type="SAM" id="MobiDB-lite"/>
    </source>
</evidence>
<evidence type="ECO:0000313" key="3">
    <source>
        <dbReference type="EMBL" id="CAP85798.1"/>
    </source>
</evidence>
<protein>
    <submittedName>
        <fullName evidence="3">Pc20g04690 protein</fullName>
    </submittedName>
</protein>
<keyword evidence="2" id="KW-1133">Transmembrane helix</keyword>
<feature type="transmembrane region" description="Helical" evidence="2">
    <location>
        <begin position="266"/>
        <end position="288"/>
    </location>
</feature>
<dbReference type="Pfam" id="PF20246">
    <property type="entry name" value="DUF6601"/>
    <property type="match status" value="1"/>
</dbReference>
<evidence type="ECO:0000313" key="4">
    <source>
        <dbReference type="Proteomes" id="UP000000724"/>
    </source>
</evidence>
<dbReference type="OrthoDB" id="5086500at2759"/>
<dbReference type="HOGENOM" id="CLU_043687_0_2_1"/>
<dbReference type="AlphaFoldDB" id="B6HE39"/>
<dbReference type="PANTHER" id="PTHR34414">
    <property type="entry name" value="HET DOMAIN-CONTAINING PROTEIN-RELATED"/>
    <property type="match status" value="1"/>
</dbReference>
<dbReference type="EMBL" id="AM920435">
    <property type="protein sequence ID" value="CAP85798.1"/>
    <property type="molecule type" value="Genomic_DNA"/>
</dbReference>